<reference evidence="3 4" key="1">
    <citation type="submission" date="2020-07" db="EMBL/GenBank/DDBJ databases">
        <title>MOT database genomes.</title>
        <authorList>
            <person name="Joseph S."/>
            <person name="Aduse-Opoku J."/>
            <person name="Hashim A."/>
            <person name="Wade W."/>
            <person name="Curtis M."/>
        </authorList>
    </citation>
    <scope>NUCLEOTIDE SEQUENCE [LARGE SCALE GENOMIC DNA]</scope>
    <source>
        <strain evidence="3 4">DSM 100099</strain>
    </source>
</reference>
<comment type="caution">
    <text evidence="3">The sequence shown here is derived from an EMBL/GenBank/DDBJ whole genome shotgun (WGS) entry which is preliminary data.</text>
</comment>
<name>A0A853EZZ8_9MICO</name>
<dbReference type="Gene3D" id="2.50.20.20">
    <property type="match status" value="1"/>
</dbReference>
<feature type="compositionally biased region" description="Acidic residues" evidence="1">
    <location>
        <begin position="45"/>
        <end position="64"/>
    </location>
</feature>
<keyword evidence="4" id="KW-1185">Reference proteome</keyword>
<evidence type="ECO:0008006" key="5">
    <source>
        <dbReference type="Google" id="ProtNLM"/>
    </source>
</evidence>
<evidence type="ECO:0000256" key="1">
    <source>
        <dbReference type="SAM" id="MobiDB-lite"/>
    </source>
</evidence>
<dbReference type="Proteomes" id="UP000561011">
    <property type="component" value="Unassembled WGS sequence"/>
</dbReference>
<sequence>MRIARGIAVLSVASIGVFGLTACSDDSTDTKDTSSVIGGGSSDPSSDDAATDDAATDGADEADDSGSASGDLTTDDFAERLTAATIEAGSYSLDMTTEAAGTSSTISADVELVDSTTNMSMTMDAQGVAMEIRIVDAIFYMNLGDMSGGKFVKIDPADESNPLAGQFDGIESQLDPTKSLEGFEGAFTKVEKVGEPVDVDGVQAQQYTVVVDTTKVTGDLKEQAEAAGGTLPPELTYEYWIDDQDRMVRTTSEIAGATVDMTFSGWGEDFGITAPGEDEISTEPLF</sequence>
<keyword evidence="2" id="KW-0732">Signal</keyword>
<evidence type="ECO:0000313" key="4">
    <source>
        <dbReference type="Proteomes" id="UP000561011"/>
    </source>
</evidence>
<dbReference type="SUPFAM" id="SSF89392">
    <property type="entry name" value="Prokaryotic lipoproteins and lipoprotein localization factors"/>
    <property type="match status" value="1"/>
</dbReference>
<dbReference type="PROSITE" id="PS51257">
    <property type="entry name" value="PROKAR_LIPOPROTEIN"/>
    <property type="match status" value="1"/>
</dbReference>
<dbReference type="InterPro" id="IPR029046">
    <property type="entry name" value="LolA/LolB/LppX"/>
</dbReference>
<feature type="chain" id="PRO_5032350044" description="LppX_LprAFG lipoprotein" evidence="2">
    <location>
        <begin position="25"/>
        <end position="286"/>
    </location>
</feature>
<evidence type="ECO:0000313" key="3">
    <source>
        <dbReference type="EMBL" id="NYS94378.1"/>
    </source>
</evidence>
<feature type="region of interest" description="Disordered" evidence="1">
    <location>
        <begin position="26"/>
        <end position="73"/>
    </location>
</feature>
<evidence type="ECO:0000256" key="2">
    <source>
        <dbReference type="SAM" id="SignalP"/>
    </source>
</evidence>
<accession>A0A853EZZ8</accession>
<dbReference type="RefSeq" id="WP_179913794.1">
    <property type="nucleotide sequence ID" value="NZ_JACBYE010000032.1"/>
</dbReference>
<organism evidence="3 4">
    <name type="scientific">Sanguibacter inulinus</name>
    <dbReference type="NCBI Taxonomy" id="60922"/>
    <lineage>
        <taxon>Bacteria</taxon>
        <taxon>Bacillati</taxon>
        <taxon>Actinomycetota</taxon>
        <taxon>Actinomycetes</taxon>
        <taxon>Micrococcales</taxon>
        <taxon>Sanguibacteraceae</taxon>
        <taxon>Sanguibacter</taxon>
    </lineage>
</organism>
<dbReference type="AlphaFoldDB" id="A0A853EZZ8"/>
<proteinExistence type="predicted"/>
<dbReference type="EMBL" id="JACBYE010000032">
    <property type="protein sequence ID" value="NYS94378.1"/>
    <property type="molecule type" value="Genomic_DNA"/>
</dbReference>
<protein>
    <recommendedName>
        <fullName evidence="5">LppX_LprAFG lipoprotein</fullName>
    </recommendedName>
</protein>
<gene>
    <name evidence="3" type="ORF">HZZ10_12725</name>
</gene>
<feature type="signal peptide" evidence="2">
    <location>
        <begin position="1"/>
        <end position="24"/>
    </location>
</feature>